<evidence type="ECO:0000256" key="6">
    <source>
        <dbReference type="SAM" id="SignalP"/>
    </source>
</evidence>
<evidence type="ECO:0000313" key="9">
    <source>
        <dbReference type="Proteomes" id="UP000423756"/>
    </source>
</evidence>
<evidence type="ECO:0000256" key="5">
    <source>
        <dbReference type="SAM" id="Phobius"/>
    </source>
</evidence>
<feature type="domain" description="Pre-toxin TG" evidence="7">
    <location>
        <begin position="1681"/>
        <end position="1735"/>
    </location>
</feature>
<feature type="chain" id="PRO_5030734492" description="Pre-toxin TG domain-containing protein" evidence="6">
    <location>
        <begin position="21"/>
        <end position="1867"/>
    </location>
</feature>
<dbReference type="InterPro" id="IPR022385">
    <property type="entry name" value="Rhs_assc_core"/>
</dbReference>
<feature type="transmembrane region" description="Helical" evidence="5">
    <location>
        <begin position="1509"/>
        <end position="1531"/>
    </location>
</feature>
<keyword evidence="3" id="KW-0175">Coiled coil</keyword>
<feature type="transmembrane region" description="Helical" evidence="5">
    <location>
        <begin position="1470"/>
        <end position="1489"/>
    </location>
</feature>
<dbReference type="PANTHER" id="PTHR32305:SF15">
    <property type="entry name" value="PROTEIN RHSA-RELATED"/>
    <property type="match status" value="1"/>
</dbReference>
<gene>
    <name evidence="8" type="ORF">F7Q91_09180</name>
</gene>
<keyword evidence="5" id="KW-0812">Transmembrane</keyword>
<evidence type="ECO:0000256" key="1">
    <source>
        <dbReference type="ARBA" id="ARBA00004613"/>
    </source>
</evidence>
<accession>A0A7V7NUQ7</accession>
<dbReference type="InterPro" id="IPR027797">
    <property type="entry name" value="PT-TG_dom"/>
</dbReference>
<evidence type="ECO:0000259" key="7">
    <source>
        <dbReference type="Pfam" id="PF14449"/>
    </source>
</evidence>
<evidence type="ECO:0000313" key="8">
    <source>
        <dbReference type="EMBL" id="KAB0480286.1"/>
    </source>
</evidence>
<dbReference type="InterPro" id="IPR050708">
    <property type="entry name" value="T6SS_VgrG/RHS"/>
</dbReference>
<feature type="coiled-coil region" evidence="3">
    <location>
        <begin position="1365"/>
        <end position="1418"/>
    </location>
</feature>
<dbReference type="CDD" id="cd06503">
    <property type="entry name" value="ATP-synt_Fo_b"/>
    <property type="match status" value="1"/>
</dbReference>
<keyword evidence="6" id="KW-0732">Signal</keyword>
<proteinExistence type="predicted"/>
<dbReference type="EMBL" id="VZPX01000015">
    <property type="protein sequence ID" value="KAB0480286.1"/>
    <property type="molecule type" value="Genomic_DNA"/>
</dbReference>
<comment type="subcellular location">
    <subcellularLocation>
        <location evidence="1">Secreted</location>
    </subcellularLocation>
</comment>
<dbReference type="GO" id="GO:0005576">
    <property type="term" value="C:extracellular region"/>
    <property type="evidence" value="ECO:0007669"/>
    <property type="project" value="UniProtKB-SubCell"/>
</dbReference>
<keyword evidence="5" id="KW-0472">Membrane</keyword>
<feature type="compositionally biased region" description="Polar residues" evidence="4">
    <location>
        <begin position="342"/>
        <end position="365"/>
    </location>
</feature>
<dbReference type="NCBIfam" id="TIGR03696">
    <property type="entry name" value="Rhs_assc_core"/>
    <property type="match status" value="1"/>
</dbReference>
<dbReference type="Pfam" id="PF14449">
    <property type="entry name" value="PT-TG"/>
    <property type="match status" value="1"/>
</dbReference>
<name>A0A7V7NUQ7_9VIBR</name>
<protein>
    <recommendedName>
        <fullName evidence="7">Pre-toxin TG domain-containing protein</fullName>
    </recommendedName>
</protein>
<evidence type="ECO:0000256" key="4">
    <source>
        <dbReference type="SAM" id="MobiDB-lite"/>
    </source>
</evidence>
<keyword evidence="2" id="KW-0964">Secreted</keyword>
<reference evidence="8 9" key="1">
    <citation type="submission" date="2019-09" db="EMBL/GenBank/DDBJ databases">
        <title>Draft genome sequences of 48 bacterial type strains from the CCUG.</title>
        <authorList>
            <person name="Tunovic T."/>
            <person name="Pineiro-Iglesias B."/>
            <person name="Unosson C."/>
            <person name="Inganas E."/>
            <person name="Ohlen M."/>
            <person name="Cardew S."/>
            <person name="Jensie-Markopoulos S."/>
            <person name="Salva-Serra F."/>
            <person name="Jaen-Luchoro D."/>
            <person name="Karlsson R."/>
            <person name="Svensson-Stadler L."/>
            <person name="Chun J."/>
            <person name="Moore E."/>
        </authorList>
    </citation>
    <scope>NUCLEOTIDE SEQUENCE [LARGE SCALE GENOMIC DNA]</scope>
    <source>
        <strain evidence="8 9">CCUG 48643</strain>
    </source>
</reference>
<sequence length="1867" mass="210692">MRIIKIIICLLLAVTSYARSATLDVYLKDVSKDNYQFYAKVIESTDRPFVMIHGEVAVPVPIGPGSSVQSRTRYLRVWKENKHWKSELFTNKNKTRYSDFVKWSRSNKLPRNSYSYDKTAQSISLAMGAYKFNISNYKTSPRVSQSYRAVTSGLIRGYFSYPYSSFSQSDQAINLDSYVTDQGQAGLSLSVPYENKSARLTFVKNTHQIEGIKALEASASVSVTKKGSLTQVDVDHSDKLVSYFFNTQTWIDHNSGVKNPNGSGWKKAPYQAEYLSAIGQCERRKDEVEPTCAPIITLDYGRDANLDAFPHLSGWRDSTQTVKHHYEKMGGVLAIINSDNLPRNKTQSQKSNYTYSLNSKGQPTSVREESTFDPLARVRTVTSYLTHGAYAGLANNITRFGMLDNVEYRLSNTATEWHLTSSGHAQKSRVVESVYAEDGSLSQEVTTENDYDDKDRLEKRLTVTNNGEGQQIEEEVQYQYANDYLVGKIEKRSIVSPAYENGVSDLLVKEFEYEYDNDKLIEQLTRQGRYETRDHVIQDSQDRVISRRRTVNGKRVLDEKIVYQGDDVIQRCENNHCIDYQYQTTSEGRLEKSLINGIIYDETQYDDQHRITSKTVRGITKKTQYYPIDEVPARLQEWVGVCPTDTTFVTYYSLPESVTCTTTRGEFNVRKGLNDRFIITGETRDNDNANLITLPHFEGETAVIHTVTGDLDRQNIEHEVNGQLKKRSDISKNLTETYDQWGNAVRRYYDITGLLYRVEDHLGNEVTFTYNTDGKITSSELNGNSATRIIHKYDERGLRTDTIDPTRGHWQYHYNVNKQLEWQQDANGDRSVFSYDQLNRITQLNTANSTICYQYPTELPLAEPSQVIQVAGNQDECVGHPVQYQENNTYQWPNGWLTQRDVTLEDGKTQSTYYDYDDNGQVIKESTSSRLGNSFAIETAFKNGAAYKWSNAETGLVYKEILSEDAQQRPTHVRFGNGIEEFYQYDRVSGQVTQQSAARNGLLVYQFDYQYDLDDRLIHRLRHFYYKNRSETSFEDEYGYDDNGRLASHEIKQFCINGICQNIDAGNYISAVAEYEYDQYGNITYKKGVGQYYYESDDPFKLTRLEEENGENRDFSYDLNGNLLTDGVREFEYQNNRLVHVASHDSQDNNVVDRDETRFTYGPDGQQIVRTDKRFDIATLEWTTTKTLSTGAYSYTQKDGEFSAQESFGGNGFSVSCNESLCGTAYSHTDRLGQRIMVTGSEGDITSQTFTDPFGATHNILLPEMDDAFAVSTAYSSMFGHVGVAGFDLIHMKGRVYDPYLARFIQADPFVKGQESVPNYNRYSFKQNDPLNTLDPSGYWSLKKKWKKVRRKVKKVFKRAESKIRNEAKRAESRVRNEAKRAESRIRKEAKRVESQIRNEAKRAESNVRNEVKRVESRVRNEAKRIESQIRHESKRFERRIRHEVGRWESDVRHGVKIVGMMIKENPEMVIAMLAAAWVVGPAALYYFQTTMPALLGTTGAVAGSLSAVMTQTIAAMAAGAVTGGATHLIANKGSLKGIEKSILMGAVTGGIANGIAHGIMESQFMVDLLGNNTLLQSATNIGLKSAMFASADNLIYHRDFSDALLANILMTATNSQIGQHMSDFSTTLQSFVAAVAGGIITTEIYGGDFATNVASGFIRSYIDYTSNELGGNLFDGDIVEALELTMDFIPVVSNLKAAYESTMGTTIFSHNELTGGERGLIAAAIFLGPAAKVAIRGTQFTKATLKHSDDILGSLSHVTKSAPSGAKNPATAALLKRQLSAEQIAKGHAFEKHVLQQGQFPFIKTKKQFAEHIESVMANPTHSKKLGAGRHAYYDDKTSTFIVTNPRDPDGGTAFQESLKYFNNQN</sequence>
<dbReference type="PANTHER" id="PTHR32305">
    <property type="match status" value="1"/>
</dbReference>
<dbReference type="Gene3D" id="2.180.10.10">
    <property type="entry name" value="RHS repeat-associated core"/>
    <property type="match status" value="1"/>
</dbReference>
<evidence type="ECO:0000256" key="3">
    <source>
        <dbReference type="SAM" id="Coils"/>
    </source>
</evidence>
<evidence type="ECO:0000256" key="2">
    <source>
        <dbReference type="ARBA" id="ARBA00022525"/>
    </source>
</evidence>
<comment type="caution">
    <text evidence="8">The sequence shown here is derived from an EMBL/GenBank/DDBJ whole genome shotgun (WGS) entry which is preliminary data.</text>
</comment>
<feature type="signal peptide" evidence="6">
    <location>
        <begin position="1"/>
        <end position="20"/>
    </location>
</feature>
<dbReference type="Proteomes" id="UP000423756">
    <property type="component" value="Unassembled WGS sequence"/>
</dbReference>
<feature type="region of interest" description="Disordered" evidence="4">
    <location>
        <begin position="342"/>
        <end position="368"/>
    </location>
</feature>
<organism evidence="8 9">
    <name type="scientific">Vibrio chagasii</name>
    <dbReference type="NCBI Taxonomy" id="170679"/>
    <lineage>
        <taxon>Bacteria</taxon>
        <taxon>Pseudomonadati</taxon>
        <taxon>Pseudomonadota</taxon>
        <taxon>Gammaproteobacteria</taxon>
        <taxon>Vibrionales</taxon>
        <taxon>Vibrionaceae</taxon>
        <taxon>Vibrio</taxon>
    </lineage>
</organism>
<keyword evidence="5" id="KW-1133">Transmembrane helix</keyword>